<evidence type="ECO:0000313" key="1">
    <source>
        <dbReference type="EMBL" id="EST41537.1"/>
    </source>
</evidence>
<dbReference type="VEuPathDB" id="GiardiaDB:SS50377_28640"/>
<protein>
    <submittedName>
        <fullName evidence="1">Uncharacterized protein</fullName>
    </submittedName>
</protein>
<dbReference type="EMBL" id="AUWU02000009">
    <property type="protein sequence ID" value="KAH0569684.1"/>
    <property type="molecule type" value="Genomic_DNA"/>
</dbReference>
<accession>V6LAU7</accession>
<organism evidence="1">
    <name type="scientific">Spironucleus salmonicida</name>
    <dbReference type="NCBI Taxonomy" id="348837"/>
    <lineage>
        <taxon>Eukaryota</taxon>
        <taxon>Metamonada</taxon>
        <taxon>Diplomonadida</taxon>
        <taxon>Hexamitidae</taxon>
        <taxon>Hexamitinae</taxon>
        <taxon>Spironucleus</taxon>
    </lineage>
</organism>
<sequence length="218" mass="24946">MELPDDFNNIEPQQLDQFLSAEPQQHTVNVLPHQIQLIQLPEPQINIDIDIHPPFEYQQSILNTNNDDEDKLTQQIQEEVSSSQSQSSKQNDQPQEILQEAKNKPLQPVQVVEEKKQGVEQHQIDNLNPLFIGDEEKRPENPSMSLSEQINQVDSKFSKNFDKFESFDIIVEKETQKIAQQHLSIKDVERPKISVAKIIDDSEVPVTPNTKKGCCAGM</sequence>
<reference evidence="1 2" key="1">
    <citation type="journal article" date="2014" name="PLoS Genet.">
        <title>The Genome of Spironucleus salmonicida Highlights a Fish Pathogen Adapted to Fluctuating Environments.</title>
        <authorList>
            <person name="Xu F."/>
            <person name="Jerlstrom-Hultqvist J."/>
            <person name="Einarsson E."/>
            <person name="Astvaldsson A."/>
            <person name="Svard S.G."/>
            <person name="Andersson J.O."/>
        </authorList>
    </citation>
    <scope>NUCLEOTIDE SEQUENCE</scope>
    <source>
        <strain evidence="2">ATCC 50377</strain>
    </source>
</reference>
<evidence type="ECO:0000313" key="3">
    <source>
        <dbReference type="Proteomes" id="UP000018208"/>
    </source>
</evidence>
<evidence type="ECO:0000313" key="2">
    <source>
        <dbReference type="EMBL" id="KAH0569684.1"/>
    </source>
</evidence>
<name>V6LAU7_9EUKA</name>
<proteinExistence type="predicted"/>
<dbReference type="Proteomes" id="UP000018208">
    <property type="component" value="Unassembled WGS sequence"/>
</dbReference>
<reference evidence="2" key="2">
    <citation type="submission" date="2020-12" db="EMBL/GenBank/DDBJ databases">
        <title>New Spironucleus salmonicida genome in near-complete chromosomes.</title>
        <authorList>
            <person name="Xu F."/>
            <person name="Kurt Z."/>
            <person name="Jimenez-Gonzalez A."/>
            <person name="Astvaldsson A."/>
            <person name="Andersson J.O."/>
            <person name="Svard S.G."/>
        </authorList>
    </citation>
    <scope>NUCLEOTIDE SEQUENCE</scope>
    <source>
        <strain evidence="2">ATCC 50377</strain>
    </source>
</reference>
<keyword evidence="3" id="KW-1185">Reference proteome</keyword>
<dbReference type="AlphaFoldDB" id="V6LAU7"/>
<dbReference type="EMBL" id="KI546169">
    <property type="protein sequence ID" value="EST41537.1"/>
    <property type="molecule type" value="Genomic_DNA"/>
</dbReference>
<gene>
    <name evidence="1" type="ORF">SS50377_18874</name>
    <name evidence="2" type="ORF">SS50377_28640</name>
</gene>